<organism evidence="7">
    <name type="scientific">marine metagenome</name>
    <dbReference type="NCBI Taxonomy" id="408172"/>
    <lineage>
        <taxon>unclassified sequences</taxon>
        <taxon>metagenomes</taxon>
        <taxon>ecological metagenomes</taxon>
    </lineage>
</organism>
<accession>A0A382N5T7</accession>
<feature type="transmembrane region" description="Helical" evidence="6">
    <location>
        <begin position="97"/>
        <end position="118"/>
    </location>
</feature>
<protein>
    <recommendedName>
        <fullName evidence="8">Polysaccharide biosynthesis protein C-terminal domain-containing protein</fullName>
    </recommendedName>
</protein>
<feature type="transmembrane region" description="Helical" evidence="6">
    <location>
        <begin position="34"/>
        <end position="51"/>
    </location>
</feature>
<feature type="transmembrane region" description="Helical" evidence="6">
    <location>
        <begin position="155"/>
        <end position="173"/>
    </location>
</feature>
<evidence type="ECO:0000256" key="1">
    <source>
        <dbReference type="ARBA" id="ARBA00004651"/>
    </source>
</evidence>
<keyword evidence="5 6" id="KW-0472">Membrane</keyword>
<dbReference type="InterPro" id="IPR050833">
    <property type="entry name" value="Poly_Biosynth_Transport"/>
</dbReference>
<keyword evidence="3 6" id="KW-0812">Transmembrane</keyword>
<evidence type="ECO:0000256" key="3">
    <source>
        <dbReference type="ARBA" id="ARBA00022692"/>
    </source>
</evidence>
<name>A0A382N5T7_9ZZZZ</name>
<comment type="subcellular location">
    <subcellularLocation>
        <location evidence="1">Cell membrane</location>
        <topology evidence="1">Multi-pass membrane protein</topology>
    </subcellularLocation>
</comment>
<gene>
    <name evidence="7" type="ORF">METZ01_LOCUS309357</name>
</gene>
<dbReference type="PANTHER" id="PTHR30250">
    <property type="entry name" value="PST FAMILY PREDICTED COLANIC ACID TRANSPORTER"/>
    <property type="match status" value="1"/>
</dbReference>
<reference evidence="7" key="1">
    <citation type="submission" date="2018-05" db="EMBL/GenBank/DDBJ databases">
        <authorList>
            <person name="Lanie J.A."/>
            <person name="Ng W.-L."/>
            <person name="Kazmierczak K.M."/>
            <person name="Andrzejewski T.M."/>
            <person name="Davidsen T.M."/>
            <person name="Wayne K.J."/>
            <person name="Tettelin H."/>
            <person name="Glass J.I."/>
            <person name="Rusch D."/>
            <person name="Podicherti R."/>
            <person name="Tsui H.-C.T."/>
            <person name="Winkler M.E."/>
        </authorList>
    </citation>
    <scope>NUCLEOTIDE SEQUENCE</scope>
</reference>
<dbReference type="PANTHER" id="PTHR30250:SF11">
    <property type="entry name" value="O-ANTIGEN TRANSPORTER-RELATED"/>
    <property type="match status" value="1"/>
</dbReference>
<dbReference type="EMBL" id="UINC01098179">
    <property type="protein sequence ID" value="SVC56503.1"/>
    <property type="molecule type" value="Genomic_DNA"/>
</dbReference>
<evidence type="ECO:0000256" key="6">
    <source>
        <dbReference type="SAM" id="Phobius"/>
    </source>
</evidence>
<dbReference type="AlphaFoldDB" id="A0A382N5T7"/>
<dbReference type="Pfam" id="PF13440">
    <property type="entry name" value="Polysacc_synt_3"/>
    <property type="match status" value="1"/>
</dbReference>
<evidence type="ECO:0000313" key="7">
    <source>
        <dbReference type="EMBL" id="SVC56503.1"/>
    </source>
</evidence>
<feature type="non-terminal residue" evidence="7">
    <location>
        <position position="280"/>
    </location>
</feature>
<evidence type="ECO:0000256" key="4">
    <source>
        <dbReference type="ARBA" id="ARBA00022989"/>
    </source>
</evidence>
<keyword evidence="4 6" id="KW-1133">Transmembrane helix</keyword>
<feature type="transmembrane region" description="Helical" evidence="6">
    <location>
        <begin position="200"/>
        <end position="223"/>
    </location>
</feature>
<evidence type="ECO:0000256" key="2">
    <source>
        <dbReference type="ARBA" id="ARBA00022475"/>
    </source>
</evidence>
<evidence type="ECO:0000256" key="5">
    <source>
        <dbReference type="ARBA" id="ARBA00023136"/>
    </source>
</evidence>
<feature type="transmembrane region" description="Helical" evidence="6">
    <location>
        <begin position="130"/>
        <end position="149"/>
    </location>
</feature>
<feature type="transmembrane region" description="Helical" evidence="6">
    <location>
        <begin position="72"/>
        <end position="91"/>
    </location>
</feature>
<dbReference type="GO" id="GO:0005886">
    <property type="term" value="C:plasma membrane"/>
    <property type="evidence" value="ECO:0007669"/>
    <property type="project" value="UniProtKB-SubCell"/>
</dbReference>
<sequence length="280" mass="31303">MQLTLLAVNFFLITIISRQYGPGLYGEYASSKSLSVLIGTATVLSLALVTTKARASNASFSKNIFFNSYYLVIRNLIGAIVLLAPIVIVLGRDYTMTSLFLIGFVFNEMVHIALAYYQAKGNFVISSKQILIRTILYGLGAWVIAANSYPIEFIIIYQVLILFVFFLVAHYSIPKEDTGQIISDDNKETRIELTTSGKKMVLTTFSSALISELDIVLLGIFYSGSLLGVLAWSRRILEILFQLLAASLDILFPELSRARNSKEVTDIRQRLRKVFVFSFS</sequence>
<proteinExistence type="predicted"/>
<keyword evidence="2" id="KW-1003">Cell membrane</keyword>
<evidence type="ECO:0008006" key="8">
    <source>
        <dbReference type="Google" id="ProtNLM"/>
    </source>
</evidence>